<feature type="signal peptide" evidence="4">
    <location>
        <begin position="1"/>
        <end position="25"/>
    </location>
</feature>
<dbReference type="EC" id="3.5.3.6" evidence="2"/>
<name>A0A9D9NA29_9BACT</name>
<evidence type="ECO:0000313" key="6">
    <source>
        <dbReference type="Proteomes" id="UP000823597"/>
    </source>
</evidence>
<sequence>MIKAFALLVALAFALPARLGAQALADPVCPVTECDYPVAECGYPAAEYDCAATIVMHEPGYELFVGTMHPAAALFMDYFDADKAATEHEGYQRILRDMGVEVVTVREILLKDCVDSCGNPVDGDALNELRAFASRFLKYTCDEGVDSAEQAAYRSEMLARFTPQDLVNIILLQPEIILRKTDINTNLEASYLLHPVMNLFFMRDQVITTSKGVVVGRMNSSQRNVETDIAEFCYRKMGETPIYRISGNGAFLEGGDYLPFGTLSFIGKGLRTTQEAIDQLLENDLIGKDTLVVVCDSWKSQEQMHLDTYFNIIDRDLVTLCANRVEAVPGDKDFLTVDIYVKDMSGGYAKVSSGIPFTEFLSERGIGITPISRADELNYANNFLTVSARRIAMVEGQSSGLQSALAACGVDVTWGPLYNLTKGYGAAHCMTQVVRRVPSAKDSDPEDTVFCGGLL</sequence>
<dbReference type="PANTHER" id="PTHR47271:SF2">
    <property type="entry name" value="ARGININE DEIMINASE"/>
    <property type="match status" value="1"/>
</dbReference>
<comment type="pathway">
    <text evidence="1">Amino-acid degradation; L-arginine degradation via ADI pathway; carbamoyl phosphate from L-arginine: step 1/2.</text>
</comment>
<evidence type="ECO:0000256" key="4">
    <source>
        <dbReference type="SAM" id="SignalP"/>
    </source>
</evidence>
<proteinExistence type="predicted"/>
<feature type="chain" id="PRO_5039128950" description="arginine deiminase" evidence="4">
    <location>
        <begin position="26"/>
        <end position="455"/>
    </location>
</feature>
<evidence type="ECO:0000256" key="1">
    <source>
        <dbReference type="ARBA" id="ARBA00005213"/>
    </source>
</evidence>
<evidence type="ECO:0000256" key="3">
    <source>
        <dbReference type="ARBA" id="ARBA00049429"/>
    </source>
</evidence>
<dbReference type="PANTHER" id="PTHR47271">
    <property type="entry name" value="ARGININE DEIMINASE"/>
    <property type="match status" value="1"/>
</dbReference>
<dbReference type="AlphaFoldDB" id="A0A9D9NA29"/>
<reference evidence="5" key="2">
    <citation type="journal article" date="2021" name="PeerJ">
        <title>Extensive microbial diversity within the chicken gut microbiome revealed by metagenomics and culture.</title>
        <authorList>
            <person name="Gilroy R."/>
            <person name="Ravi A."/>
            <person name="Getino M."/>
            <person name="Pursley I."/>
            <person name="Horton D.L."/>
            <person name="Alikhan N.F."/>
            <person name="Baker D."/>
            <person name="Gharbi K."/>
            <person name="Hall N."/>
            <person name="Watson M."/>
            <person name="Adriaenssens E.M."/>
            <person name="Foster-Nyarko E."/>
            <person name="Jarju S."/>
            <person name="Secka A."/>
            <person name="Antonio M."/>
            <person name="Oren A."/>
            <person name="Chaudhuri R.R."/>
            <person name="La Ragione R."/>
            <person name="Hildebrand F."/>
            <person name="Pallen M.J."/>
        </authorList>
    </citation>
    <scope>NUCLEOTIDE SEQUENCE</scope>
    <source>
        <strain evidence="5">10037</strain>
    </source>
</reference>
<comment type="catalytic activity">
    <reaction evidence="3">
        <text>L-arginine + H2O = L-citrulline + NH4(+)</text>
        <dbReference type="Rhea" id="RHEA:19597"/>
        <dbReference type="ChEBI" id="CHEBI:15377"/>
        <dbReference type="ChEBI" id="CHEBI:28938"/>
        <dbReference type="ChEBI" id="CHEBI:32682"/>
        <dbReference type="ChEBI" id="CHEBI:57743"/>
        <dbReference type="EC" id="3.5.3.6"/>
    </reaction>
</comment>
<evidence type="ECO:0000256" key="2">
    <source>
        <dbReference type="ARBA" id="ARBA00012171"/>
    </source>
</evidence>
<accession>A0A9D9NA29</accession>
<dbReference type="Gene3D" id="3.75.10.10">
    <property type="entry name" value="L-arginine/glycine Amidinotransferase, Chain A"/>
    <property type="match status" value="1"/>
</dbReference>
<protein>
    <recommendedName>
        <fullName evidence="2">arginine deiminase</fullName>
        <ecNumber evidence="2">3.5.3.6</ecNumber>
    </recommendedName>
</protein>
<dbReference type="GO" id="GO:0016990">
    <property type="term" value="F:arginine deiminase activity"/>
    <property type="evidence" value="ECO:0007669"/>
    <property type="project" value="UniProtKB-EC"/>
</dbReference>
<reference evidence="5" key="1">
    <citation type="submission" date="2020-10" db="EMBL/GenBank/DDBJ databases">
        <authorList>
            <person name="Gilroy R."/>
        </authorList>
    </citation>
    <scope>NUCLEOTIDE SEQUENCE</scope>
    <source>
        <strain evidence="5">10037</strain>
    </source>
</reference>
<dbReference type="GO" id="GO:0019546">
    <property type="term" value="P:L-arginine deiminase pathway"/>
    <property type="evidence" value="ECO:0007669"/>
    <property type="project" value="TreeGrafter"/>
</dbReference>
<dbReference type="SUPFAM" id="SSF55909">
    <property type="entry name" value="Pentein"/>
    <property type="match status" value="1"/>
</dbReference>
<comment type="caution">
    <text evidence="5">The sequence shown here is derived from an EMBL/GenBank/DDBJ whole genome shotgun (WGS) entry which is preliminary data.</text>
</comment>
<gene>
    <name evidence="5" type="ORF">IAB93_08705</name>
</gene>
<keyword evidence="4" id="KW-0732">Signal</keyword>
<evidence type="ECO:0000313" key="5">
    <source>
        <dbReference type="EMBL" id="MBO8466052.1"/>
    </source>
</evidence>
<dbReference type="Proteomes" id="UP000823597">
    <property type="component" value="Unassembled WGS sequence"/>
</dbReference>
<organism evidence="5 6">
    <name type="scientific">Candidatus Merdivivens pullistercoris</name>
    <dbReference type="NCBI Taxonomy" id="2840873"/>
    <lineage>
        <taxon>Bacteria</taxon>
        <taxon>Pseudomonadati</taxon>
        <taxon>Bacteroidota</taxon>
        <taxon>Bacteroidia</taxon>
        <taxon>Bacteroidales</taxon>
        <taxon>Muribaculaceae</taxon>
        <taxon>Muribaculaceae incertae sedis</taxon>
        <taxon>Candidatus Merdivivens</taxon>
    </lineage>
</organism>
<dbReference type="Pfam" id="PF02274">
    <property type="entry name" value="ADI"/>
    <property type="match status" value="1"/>
</dbReference>
<dbReference type="EMBL" id="JADIME010000092">
    <property type="protein sequence ID" value="MBO8466052.1"/>
    <property type="molecule type" value="Genomic_DNA"/>
</dbReference>